<accession>A0A6I6UPR6</accession>
<dbReference type="AlphaFoldDB" id="A0A6I6UPR6"/>
<dbReference type="RefSeq" id="WP_159361266.1">
    <property type="nucleotide sequence ID" value="NZ_CP047394.1"/>
</dbReference>
<gene>
    <name evidence="2" type="ORF">FHE72_03795</name>
</gene>
<evidence type="ECO:0000313" key="2">
    <source>
        <dbReference type="EMBL" id="QHE60256.1"/>
    </source>
</evidence>
<name>A0A6I6UPR6_9BACI</name>
<dbReference type="InterPro" id="IPR018728">
    <property type="entry name" value="DUF2268"/>
</dbReference>
<dbReference type="KEGG" id="bvq:FHE72_03795"/>
<proteinExistence type="predicted"/>
<dbReference type="Proteomes" id="UP000465062">
    <property type="component" value="Chromosome"/>
</dbReference>
<reference evidence="2 3" key="1">
    <citation type="submission" date="2019-06" db="EMBL/GenBank/DDBJ databases">
        <title>An operon consisting of a P-type ATPase gene and a transcriptional regular gene given the different cadmium resistance in Bacillus vietamensis 151-6 and Bacillus marisflavi 151-25.</title>
        <authorList>
            <person name="Yu X."/>
        </authorList>
    </citation>
    <scope>NUCLEOTIDE SEQUENCE [LARGE SCALE GENOMIC DNA]</scope>
    <source>
        <strain evidence="2 3">151-6</strain>
    </source>
</reference>
<dbReference type="PROSITE" id="PS51257">
    <property type="entry name" value="PROKAR_LIPOPROTEIN"/>
    <property type="match status" value="1"/>
</dbReference>
<dbReference type="EMBL" id="CP047394">
    <property type="protein sequence ID" value="QHE60256.1"/>
    <property type="molecule type" value="Genomic_DNA"/>
</dbReference>
<evidence type="ECO:0000259" key="1">
    <source>
        <dbReference type="Pfam" id="PF10026"/>
    </source>
</evidence>
<evidence type="ECO:0000313" key="3">
    <source>
        <dbReference type="Proteomes" id="UP000465062"/>
    </source>
</evidence>
<feature type="domain" description="DUF2268" evidence="1">
    <location>
        <begin position="121"/>
        <end position="308"/>
    </location>
</feature>
<dbReference type="Pfam" id="PF10026">
    <property type="entry name" value="DUF2268"/>
    <property type="match status" value="1"/>
</dbReference>
<organism evidence="2 3">
    <name type="scientific">Rossellomorea vietnamensis</name>
    <dbReference type="NCBI Taxonomy" id="218284"/>
    <lineage>
        <taxon>Bacteria</taxon>
        <taxon>Bacillati</taxon>
        <taxon>Bacillota</taxon>
        <taxon>Bacilli</taxon>
        <taxon>Bacillales</taxon>
        <taxon>Bacillaceae</taxon>
        <taxon>Rossellomorea</taxon>
    </lineage>
</organism>
<sequence>MKTVGKALLIPALCFMFVGCSKKEPVDKKEQETPITFSHEEQNFEIIYMYDEVQEYVDAVREKTGKSNETVFIEKVFEPFKKKSNMEEISLRYTFEPSSEVDKLAESIKDLEKDKDTTSGIIKEALLKSAKELPGKDKKYIIFPANPEDTFIVEQMGGVSGFVLSEDVIVLQLSPSMQEDMLKYTVAHEYHHLLAEESNRGTIRTILGGVVVEGKADSFAHTIYPKIQVPWQESMTPEEKEKVVAEITELRYSDDMKAYEKLRAGNSSKGIPQWANYKIGYEIVQSYRKNHPEISMERWTSMHEAEIIAGSDFEKITAYE</sequence>
<protein>
    <recommendedName>
        <fullName evidence="1">DUF2268 domain-containing protein</fullName>
    </recommendedName>
</protein>